<reference evidence="6 7" key="1">
    <citation type="journal article" date="2011" name="Front. Microbiol.">
        <title>Two Strains of Crocosphaera watsonii with Highly Conserved Genomes are Distinguished by Strain-Specific Features.</title>
        <authorList>
            <person name="Bench S.R."/>
            <person name="Ilikchyan I.N."/>
            <person name="Tripp H.J."/>
            <person name="Zehr J.P."/>
        </authorList>
    </citation>
    <scope>NUCLEOTIDE SEQUENCE [LARGE SCALE GENOMIC DNA]</scope>
    <source>
        <strain evidence="6 7">WH 0003</strain>
    </source>
</reference>
<keyword evidence="2" id="KW-0815">Transposition</keyword>
<dbReference type="GO" id="GO:0003677">
    <property type="term" value="F:DNA binding"/>
    <property type="evidence" value="ECO:0007669"/>
    <property type="project" value="UniProtKB-KW"/>
</dbReference>
<dbReference type="NCBIfam" id="NF040570">
    <property type="entry name" value="guided_TnpB"/>
    <property type="match status" value="1"/>
</dbReference>
<dbReference type="GeneID" id="88765410"/>
<dbReference type="InterPro" id="IPR001959">
    <property type="entry name" value="Transposase"/>
</dbReference>
<comment type="similarity">
    <text evidence="1">In the C-terminal section; belongs to the transposase 35 family.</text>
</comment>
<accession>G5J2A0</accession>
<protein>
    <submittedName>
        <fullName evidence="6">Transposase, IS200/IS605 family</fullName>
    </submittedName>
</protein>
<dbReference type="InterPro" id="IPR010095">
    <property type="entry name" value="Cas12f1-like_TNB"/>
</dbReference>
<evidence type="ECO:0000259" key="5">
    <source>
        <dbReference type="PROSITE" id="PS00028"/>
    </source>
</evidence>
<evidence type="ECO:0000256" key="1">
    <source>
        <dbReference type="ARBA" id="ARBA00008761"/>
    </source>
</evidence>
<evidence type="ECO:0000313" key="6">
    <source>
        <dbReference type="EMBL" id="EHJ13680.1"/>
    </source>
</evidence>
<dbReference type="EMBL" id="AESD01000248">
    <property type="protein sequence ID" value="EHJ13680.1"/>
    <property type="molecule type" value="Genomic_DNA"/>
</dbReference>
<sequence length="412" mass="47468">MIVLEMKAVIKPYQANAIDDAIRTVQFIRNKALRLWMDASREDKIDKYALNKYCRILAKEYKFADELNSTARQASSERAWSAISRFYDNCKKGIKGKKGYPKFQKNNRSVEYKQSGWKLSEDKKKITFTDKKGIGTVKLKRTRDLNFYPIDQIKRVRLVRRADGYYVQFCIRVDIRDYAKPLEPTKHCTGIDVGLKVFFADSDGKTIEIPQYYRKAEKRLNRLNRRKSKKFIRGKKQSNNYQKARKRYALKHLRVSRQRKGFVEREALRVIQSNDLVAYEDLNVKGMVKNQRLAKSINDAAWATFRQWLEYFGFKYGKVTIAVPPHNTSQNCSNCGEKVQKTLSTRTHICSHCGYIEDRDINAAINILKKGLSTLGHSGSKAWGDLPSSLVGEILPGYGESVNQESPVTASA</sequence>
<gene>
    <name evidence="6" type="ORF">CWATWH0003_1632</name>
</gene>
<dbReference type="PROSITE" id="PS00028">
    <property type="entry name" value="ZINC_FINGER_C2H2_1"/>
    <property type="match status" value="1"/>
</dbReference>
<keyword evidence="3" id="KW-0238">DNA-binding</keyword>
<keyword evidence="4" id="KW-0233">DNA recombination</keyword>
<dbReference type="Pfam" id="PF01385">
    <property type="entry name" value="OrfB_IS605"/>
    <property type="match status" value="1"/>
</dbReference>
<evidence type="ECO:0000313" key="7">
    <source>
        <dbReference type="Proteomes" id="UP000003477"/>
    </source>
</evidence>
<organism evidence="6 7">
    <name type="scientific">Crocosphaera watsonii WH 0003</name>
    <dbReference type="NCBI Taxonomy" id="423471"/>
    <lineage>
        <taxon>Bacteria</taxon>
        <taxon>Bacillati</taxon>
        <taxon>Cyanobacteriota</taxon>
        <taxon>Cyanophyceae</taxon>
        <taxon>Oscillatoriophycideae</taxon>
        <taxon>Chroococcales</taxon>
        <taxon>Aphanothecaceae</taxon>
        <taxon>Crocosphaera</taxon>
    </lineage>
</organism>
<dbReference type="Pfam" id="PF07282">
    <property type="entry name" value="Cas12f1-like_TNB"/>
    <property type="match status" value="1"/>
</dbReference>
<evidence type="ECO:0000256" key="4">
    <source>
        <dbReference type="ARBA" id="ARBA00023172"/>
    </source>
</evidence>
<evidence type="ECO:0000256" key="2">
    <source>
        <dbReference type="ARBA" id="ARBA00022578"/>
    </source>
</evidence>
<evidence type="ECO:0000256" key="3">
    <source>
        <dbReference type="ARBA" id="ARBA00023125"/>
    </source>
</evidence>
<comment type="caution">
    <text evidence="6">The sequence shown here is derived from an EMBL/GenBank/DDBJ whole genome shotgun (WGS) entry which is preliminary data.</text>
</comment>
<proteinExistence type="inferred from homology"/>
<name>G5J2A0_CROWT</name>
<dbReference type="RefSeq" id="WP_007304648.1">
    <property type="nucleotide sequence ID" value="NZ_AESD01000248.1"/>
</dbReference>
<dbReference type="InterPro" id="IPR013087">
    <property type="entry name" value="Znf_C2H2_type"/>
</dbReference>
<dbReference type="PATRIC" id="fig|423471.3.peg.1524"/>
<dbReference type="AlphaFoldDB" id="G5J2A0"/>
<dbReference type="GO" id="GO:0032196">
    <property type="term" value="P:transposition"/>
    <property type="evidence" value="ECO:0007669"/>
    <property type="project" value="UniProtKB-KW"/>
</dbReference>
<feature type="domain" description="C2H2-type" evidence="5">
    <location>
        <begin position="332"/>
        <end position="352"/>
    </location>
</feature>
<dbReference type="GO" id="GO:0006310">
    <property type="term" value="P:DNA recombination"/>
    <property type="evidence" value="ECO:0007669"/>
    <property type="project" value="UniProtKB-KW"/>
</dbReference>
<dbReference type="Proteomes" id="UP000003477">
    <property type="component" value="Unassembled WGS sequence"/>
</dbReference>